<dbReference type="GO" id="GO:0016887">
    <property type="term" value="F:ATP hydrolysis activity"/>
    <property type="evidence" value="ECO:0007669"/>
    <property type="project" value="InterPro"/>
</dbReference>
<proteinExistence type="inferred from homology"/>
<dbReference type="Pfam" id="PF09383">
    <property type="entry name" value="NIL"/>
    <property type="match status" value="1"/>
</dbReference>
<feature type="domain" description="ABC transporter" evidence="11">
    <location>
        <begin position="2"/>
        <end position="241"/>
    </location>
</feature>
<evidence type="ECO:0000256" key="8">
    <source>
        <dbReference type="ARBA" id="ARBA00022967"/>
    </source>
</evidence>
<dbReference type="PROSITE" id="PS00211">
    <property type="entry name" value="ABC_TRANSPORTER_1"/>
    <property type="match status" value="1"/>
</dbReference>
<comment type="caution">
    <text evidence="12">The sequence shown here is derived from an EMBL/GenBank/DDBJ whole genome shotgun (WGS) entry which is preliminary data.</text>
</comment>
<comment type="similarity">
    <text evidence="2">Belongs to the ABC transporter superfamily.</text>
</comment>
<dbReference type="InterPro" id="IPR003439">
    <property type="entry name" value="ABC_transporter-like_ATP-bd"/>
</dbReference>
<dbReference type="InterPro" id="IPR045865">
    <property type="entry name" value="ACT-like_dom_sf"/>
</dbReference>
<dbReference type="AlphaFoldDB" id="A0A968KXH7"/>
<keyword evidence="10" id="KW-0472">Membrane</keyword>
<dbReference type="Gene3D" id="3.40.50.300">
    <property type="entry name" value="P-loop containing nucleotide triphosphate hydrolases"/>
    <property type="match status" value="1"/>
</dbReference>
<gene>
    <name evidence="12" type="ORF">HCT46_01370</name>
</gene>
<dbReference type="Pfam" id="PF00005">
    <property type="entry name" value="ABC_tran"/>
    <property type="match status" value="1"/>
</dbReference>
<dbReference type="PANTHER" id="PTHR43166">
    <property type="entry name" value="AMINO ACID IMPORT ATP-BINDING PROTEIN"/>
    <property type="match status" value="1"/>
</dbReference>
<evidence type="ECO:0000256" key="5">
    <source>
        <dbReference type="ARBA" id="ARBA00022475"/>
    </source>
</evidence>
<evidence type="ECO:0000256" key="9">
    <source>
        <dbReference type="ARBA" id="ARBA00022970"/>
    </source>
</evidence>
<dbReference type="InterPro" id="IPR003593">
    <property type="entry name" value="AAA+_ATPase"/>
</dbReference>
<dbReference type="SUPFAM" id="SSF55021">
    <property type="entry name" value="ACT-like"/>
    <property type="match status" value="1"/>
</dbReference>
<protein>
    <recommendedName>
        <fullName evidence="3">Cell division ATP-binding protein FtsE</fullName>
    </recommendedName>
</protein>
<dbReference type="RefSeq" id="WP_167703031.1">
    <property type="nucleotide sequence ID" value="NZ_CP118168.1"/>
</dbReference>
<comment type="function">
    <text evidence="1">Part of the ABC transporter FtsEX involved in cellular division. Important for assembly or stability of the septal ring.</text>
</comment>
<dbReference type="InterPro" id="IPR017871">
    <property type="entry name" value="ABC_transporter-like_CS"/>
</dbReference>
<dbReference type="FunFam" id="3.40.50.300:FF:000056">
    <property type="entry name" value="Cell division ATP-binding protein FtsE"/>
    <property type="match status" value="1"/>
</dbReference>
<accession>A0A968KXH7</accession>
<evidence type="ECO:0000256" key="2">
    <source>
        <dbReference type="ARBA" id="ARBA00005417"/>
    </source>
</evidence>
<dbReference type="GO" id="GO:0005524">
    <property type="term" value="F:ATP binding"/>
    <property type="evidence" value="ECO:0007669"/>
    <property type="project" value="UniProtKB-KW"/>
</dbReference>
<dbReference type="PANTHER" id="PTHR43166:SF30">
    <property type="entry name" value="METHIONINE IMPORT ATP-BINDING PROTEIN METN"/>
    <property type="match status" value="1"/>
</dbReference>
<dbReference type="EMBL" id="JAATLK010000001">
    <property type="protein sequence ID" value="NIZ46577.1"/>
    <property type="molecule type" value="Genomic_DNA"/>
</dbReference>
<keyword evidence="7 12" id="KW-0067">ATP-binding</keyword>
<evidence type="ECO:0000256" key="4">
    <source>
        <dbReference type="ARBA" id="ARBA00022448"/>
    </source>
</evidence>
<dbReference type="GO" id="GO:0006865">
    <property type="term" value="P:amino acid transport"/>
    <property type="evidence" value="ECO:0007669"/>
    <property type="project" value="UniProtKB-KW"/>
</dbReference>
<evidence type="ECO:0000256" key="3">
    <source>
        <dbReference type="ARBA" id="ARBA00020019"/>
    </source>
</evidence>
<dbReference type="GO" id="GO:0005886">
    <property type="term" value="C:plasma membrane"/>
    <property type="evidence" value="ECO:0007669"/>
    <property type="project" value="UniProtKB-ARBA"/>
</dbReference>
<dbReference type="SMART" id="SM00930">
    <property type="entry name" value="NIL"/>
    <property type="match status" value="1"/>
</dbReference>
<keyword evidence="5" id="KW-1003">Cell membrane</keyword>
<evidence type="ECO:0000259" key="11">
    <source>
        <dbReference type="PROSITE" id="PS50893"/>
    </source>
</evidence>
<keyword evidence="13" id="KW-1185">Reference proteome</keyword>
<dbReference type="Proteomes" id="UP000752013">
    <property type="component" value="Unassembled WGS sequence"/>
</dbReference>
<evidence type="ECO:0000313" key="13">
    <source>
        <dbReference type="Proteomes" id="UP000752013"/>
    </source>
</evidence>
<keyword evidence="9" id="KW-0029">Amino-acid transport</keyword>
<sequence length="339" mass="38453">MIEFKNVSKIYNINKSPFHALTDINLTIPDGAIIGILGKSGAGKSTLLRMVNGLITPSQGEILVDSRALHSLSEREQRFMRHTMGMVFQNFNLFQTKTVYQNIEIALKAIATPKSERKAKIEAVLEQVGLSSKIHSYPQQLSGGEKQRVGIARALITNPKYLLCDEMTSALDPKTAKEILDLLQIIHQQYRLTIIFITHQIEAVMHLCQEVILMEQGRVTHRSTTLDLFLHLDNVATSTYLKPIVYDVPIEHDHVYQLIYVGAILQEKSILSHMIRHFSVDVNIIHAKILLIGKERLGYLYLQILGKNQNQAISYLREQGIIVNSMENTRLLENIDYAN</sequence>
<evidence type="ECO:0000256" key="1">
    <source>
        <dbReference type="ARBA" id="ARBA00002579"/>
    </source>
</evidence>
<reference evidence="12" key="1">
    <citation type="submission" date="2020-03" db="EMBL/GenBank/DDBJ databases">
        <title>Spirochaetal bacteria isolated from arthropods constitute a novel genus Entomospira genus novum within the order Spirochaetales.</title>
        <authorList>
            <person name="Grana-Miraglia L."/>
            <person name="Sikutova S."/>
            <person name="Fingerle V."/>
            <person name="Sing A."/>
            <person name="Castillo-Ramirez S."/>
            <person name="Margos G."/>
            <person name="Rudolf I."/>
        </authorList>
    </citation>
    <scope>NUCLEOTIDE SEQUENCE</scope>
    <source>
        <strain evidence="12">BR208</strain>
    </source>
</reference>
<keyword evidence="4" id="KW-0813">Transport</keyword>
<dbReference type="InterPro" id="IPR050086">
    <property type="entry name" value="MetN_ABC_transporter-like"/>
</dbReference>
<evidence type="ECO:0000256" key="7">
    <source>
        <dbReference type="ARBA" id="ARBA00022840"/>
    </source>
</evidence>
<dbReference type="InterPro" id="IPR027417">
    <property type="entry name" value="P-loop_NTPase"/>
</dbReference>
<keyword evidence="8" id="KW-1278">Translocase</keyword>
<organism evidence="12 13">
    <name type="scientific">Entomospira nematocerorum</name>
    <dbReference type="NCBI Taxonomy" id="2719987"/>
    <lineage>
        <taxon>Bacteria</taxon>
        <taxon>Pseudomonadati</taxon>
        <taxon>Spirochaetota</taxon>
        <taxon>Spirochaetia</taxon>
        <taxon>Spirochaetales</taxon>
        <taxon>Spirochaetaceae</taxon>
        <taxon>Entomospira</taxon>
    </lineage>
</organism>
<name>A0A968KXH7_9SPIO</name>
<evidence type="ECO:0000256" key="6">
    <source>
        <dbReference type="ARBA" id="ARBA00022741"/>
    </source>
</evidence>
<evidence type="ECO:0000313" key="12">
    <source>
        <dbReference type="EMBL" id="NIZ46577.1"/>
    </source>
</evidence>
<dbReference type="Gene3D" id="3.30.70.260">
    <property type="match status" value="1"/>
</dbReference>
<dbReference type="SMART" id="SM00382">
    <property type="entry name" value="AAA"/>
    <property type="match status" value="1"/>
</dbReference>
<evidence type="ECO:0000256" key="10">
    <source>
        <dbReference type="ARBA" id="ARBA00023136"/>
    </source>
</evidence>
<dbReference type="SUPFAM" id="SSF52540">
    <property type="entry name" value="P-loop containing nucleoside triphosphate hydrolases"/>
    <property type="match status" value="1"/>
</dbReference>
<keyword evidence="6" id="KW-0547">Nucleotide-binding</keyword>
<dbReference type="PROSITE" id="PS50893">
    <property type="entry name" value="ABC_TRANSPORTER_2"/>
    <property type="match status" value="1"/>
</dbReference>
<dbReference type="InterPro" id="IPR018449">
    <property type="entry name" value="NIL_domain"/>
</dbReference>